<name>C2EP02_9LACO</name>
<feature type="transmembrane region" description="Helical" evidence="2">
    <location>
        <begin position="57"/>
        <end position="75"/>
    </location>
</feature>
<feature type="domain" description="CAAX prenyl protease 2/Lysostaphin resistance protein A-like" evidence="3">
    <location>
        <begin position="141"/>
        <end position="230"/>
    </location>
</feature>
<dbReference type="eggNOG" id="COG1266">
    <property type="taxonomic scope" value="Bacteria"/>
</dbReference>
<keyword evidence="4" id="KW-0645">Protease</keyword>
<evidence type="ECO:0000256" key="2">
    <source>
        <dbReference type="SAM" id="Phobius"/>
    </source>
</evidence>
<sequence>MEIIHKSLKNQGVNEKMRKIGHYLGNIAGAILAFALYITLQLFYFTPQRIHLGNMRVFVTALVTVIILFVIAYLYRGQLKENNLWGFNESPHWDSSRVLTALIGFVLIIVSSAMMLKFVGGGVSENQESLNKIAEHNEGLFRIMVVFIAPFCEELIFRGMFFNIFFTKPTKINKWLGIAASGFLFAYMHDPTFSKFILVYWVLGIILAWVYMQTKDIRYSMLVHMCYNGMGFI</sequence>
<protein>
    <submittedName>
        <fullName evidence="4">CAAX amino terminal protease family protein</fullName>
    </submittedName>
</protein>
<feature type="transmembrane region" description="Helical" evidence="2">
    <location>
        <begin position="20"/>
        <end position="45"/>
    </location>
</feature>
<comment type="caution">
    <text evidence="4">The sequence shown here is derived from an EMBL/GenBank/DDBJ whole genome shotgun (WGS) entry which is preliminary data.</text>
</comment>
<keyword evidence="5" id="KW-1185">Reference proteome</keyword>
<evidence type="ECO:0000259" key="3">
    <source>
        <dbReference type="Pfam" id="PF02517"/>
    </source>
</evidence>
<keyword evidence="4" id="KW-0378">Hydrolase</keyword>
<keyword evidence="2" id="KW-0812">Transmembrane</keyword>
<evidence type="ECO:0000313" key="5">
    <source>
        <dbReference type="Proteomes" id="UP000005583"/>
    </source>
</evidence>
<dbReference type="STRING" id="525365.HMPREF0548_1398"/>
<feature type="transmembrane region" description="Helical" evidence="2">
    <location>
        <begin position="195"/>
        <end position="212"/>
    </location>
</feature>
<feature type="transmembrane region" description="Helical" evidence="2">
    <location>
        <begin position="139"/>
        <end position="160"/>
    </location>
</feature>
<organism evidence="4 5">
    <name type="scientific">Lactobacillus ultunensis DSM 16047</name>
    <dbReference type="NCBI Taxonomy" id="525365"/>
    <lineage>
        <taxon>Bacteria</taxon>
        <taxon>Bacillati</taxon>
        <taxon>Bacillota</taxon>
        <taxon>Bacilli</taxon>
        <taxon>Lactobacillales</taxon>
        <taxon>Lactobacillaceae</taxon>
        <taxon>Lactobacillus</taxon>
    </lineage>
</organism>
<keyword evidence="2" id="KW-0472">Membrane</keyword>
<dbReference type="GO" id="GO:0004175">
    <property type="term" value="F:endopeptidase activity"/>
    <property type="evidence" value="ECO:0007669"/>
    <property type="project" value="UniProtKB-ARBA"/>
</dbReference>
<comment type="similarity">
    <text evidence="1">Belongs to the UPF0177 family.</text>
</comment>
<accession>C2EP02</accession>
<keyword evidence="2" id="KW-1133">Transmembrane helix</keyword>
<dbReference type="InterPro" id="IPR003675">
    <property type="entry name" value="Rce1/LyrA-like_dom"/>
</dbReference>
<gene>
    <name evidence="4" type="ORF">HMPREF0548_1398</name>
</gene>
<dbReference type="AlphaFoldDB" id="C2EP02"/>
<dbReference type="PANTHER" id="PTHR36435:SF1">
    <property type="entry name" value="CAAX AMINO TERMINAL PROTEASE FAMILY PROTEIN"/>
    <property type="match status" value="1"/>
</dbReference>
<dbReference type="GO" id="GO:0080120">
    <property type="term" value="P:CAAX-box protein maturation"/>
    <property type="evidence" value="ECO:0007669"/>
    <property type="project" value="UniProtKB-ARBA"/>
</dbReference>
<evidence type="ECO:0000313" key="4">
    <source>
        <dbReference type="EMBL" id="EEJ71785.1"/>
    </source>
</evidence>
<evidence type="ECO:0000256" key="1">
    <source>
        <dbReference type="ARBA" id="ARBA00009067"/>
    </source>
</evidence>
<dbReference type="Pfam" id="PF02517">
    <property type="entry name" value="Rce1-like"/>
    <property type="match status" value="1"/>
</dbReference>
<dbReference type="PATRIC" id="fig|525365.8.peg.2105"/>
<dbReference type="EMBL" id="ACGU01000064">
    <property type="protein sequence ID" value="EEJ71785.1"/>
    <property type="molecule type" value="Genomic_DNA"/>
</dbReference>
<dbReference type="Proteomes" id="UP000005583">
    <property type="component" value="Unassembled WGS sequence"/>
</dbReference>
<reference evidence="4 5" key="1">
    <citation type="submission" date="2009-01" db="EMBL/GenBank/DDBJ databases">
        <authorList>
            <person name="Qin X."/>
            <person name="Bachman B."/>
            <person name="Battles P."/>
            <person name="Bell A."/>
            <person name="Bess C."/>
            <person name="Bickham C."/>
            <person name="Chaboub L."/>
            <person name="Chen D."/>
            <person name="Coyle M."/>
            <person name="Deiros D.R."/>
            <person name="Dinh H."/>
            <person name="Forbes L."/>
            <person name="Fowler G."/>
            <person name="Francisco L."/>
            <person name="Fu Q."/>
            <person name="Gubbala S."/>
            <person name="Hale W."/>
            <person name="Han Y."/>
            <person name="Hemphill L."/>
            <person name="Highlander S.K."/>
            <person name="Hirani K."/>
            <person name="Hogues M."/>
            <person name="Jackson L."/>
            <person name="Jakkamsetti A."/>
            <person name="Javaid M."/>
            <person name="Jiang H."/>
            <person name="Korchina V."/>
            <person name="Kovar C."/>
            <person name="Lara F."/>
            <person name="Lee S."/>
            <person name="Mata R."/>
            <person name="Mathew T."/>
            <person name="Moen C."/>
            <person name="Morales K."/>
            <person name="Munidasa M."/>
            <person name="Nazareth L."/>
            <person name="Ngo R."/>
            <person name="Nguyen L."/>
            <person name="Okwuonu G."/>
            <person name="Ongeri F."/>
            <person name="Patil S."/>
            <person name="Petrosino J."/>
            <person name="Pham C."/>
            <person name="Pham P."/>
            <person name="Pu L.-L."/>
            <person name="Puazo M."/>
            <person name="Raj R."/>
            <person name="Reid J."/>
            <person name="Rouhana J."/>
            <person name="Saada N."/>
            <person name="Shang Y."/>
            <person name="Simmons D."/>
            <person name="Thornton R."/>
            <person name="Warren J."/>
            <person name="Weissenberger G."/>
            <person name="Zhang J."/>
            <person name="Zhang L."/>
            <person name="Zhou C."/>
            <person name="Zhu D."/>
            <person name="Muzny D."/>
            <person name="Worley K."/>
            <person name="Gibbs R."/>
        </authorList>
    </citation>
    <scope>NUCLEOTIDE SEQUENCE [LARGE SCALE GENOMIC DNA]</scope>
    <source>
        <strain evidence="4 5">DSM 16047</strain>
    </source>
</reference>
<dbReference type="InterPro" id="IPR052710">
    <property type="entry name" value="CAAX_protease"/>
</dbReference>
<dbReference type="GO" id="GO:0006508">
    <property type="term" value="P:proteolysis"/>
    <property type="evidence" value="ECO:0007669"/>
    <property type="project" value="UniProtKB-KW"/>
</dbReference>
<proteinExistence type="inferred from homology"/>
<dbReference type="PANTHER" id="PTHR36435">
    <property type="entry name" value="SLR1288 PROTEIN"/>
    <property type="match status" value="1"/>
</dbReference>
<feature type="transmembrane region" description="Helical" evidence="2">
    <location>
        <begin position="96"/>
        <end position="119"/>
    </location>
</feature>
<dbReference type="HOGENOM" id="CLU_079560_5_0_9"/>